<dbReference type="Pfam" id="PF01381">
    <property type="entry name" value="HTH_3"/>
    <property type="match status" value="1"/>
</dbReference>
<keyword evidence="3" id="KW-1185">Reference proteome</keyword>
<dbReference type="Gene3D" id="1.10.260.40">
    <property type="entry name" value="lambda repressor-like DNA-binding domains"/>
    <property type="match status" value="1"/>
</dbReference>
<dbReference type="PROSITE" id="PS50943">
    <property type="entry name" value="HTH_CROC1"/>
    <property type="match status" value="1"/>
</dbReference>
<dbReference type="Proteomes" id="UP000018922">
    <property type="component" value="Chromosome I"/>
</dbReference>
<dbReference type="SUPFAM" id="SSF47413">
    <property type="entry name" value="lambda repressor-like DNA-binding domains"/>
    <property type="match status" value="1"/>
</dbReference>
<dbReference type="AlphaFoldDB" id="V6EXF8"/>
<dbReference type="STRING" id="1430440.MGMSRv2__0572"/>
<feature type="domain" description="HTH cro/C1-type" evidence="1">
    <location>
        <begin position="38"/>
        <end position="76"/>
    </location>
</feature>
<dbReference type="SMART" id="SM00530">
    <property type="entry name" value="HTH_XRE"/>
    <property type="match status" value="1"/>
</dbReference>
<proteinExistence type="predicted"/>
<evidence type="ECO:0000313" key="3">
    <source>
        <dbReference type="Proteomes" id="UP000018922"/>
    </source>
</evidence>
<reference evidence="2 3" key="1">
    <citation type="journal article" date="2014" name="Genome Announc.">
        <title>Complete genome sequence of Magnetospirillum gryphiswaldense MSR-1.</title>
        <authorList>
            <person name="Wang X."/>
            <person name="Wang Q."/>
            <person name="Zhang W."/>
            <person name="Wang Y."/>
            <person name="Li L."/>
            <person name="Wen T."/>
            <person name="Zhang T."/>
            <person name="Zhang Y."/>
            <person name="Xu J."/>
            <person name="Hu J."/>
            <person name="Li S."/>
            <person name="Liu L."/>
            <person name="Liu J."/>
            <person name="Jiang W."/>
            <person name="Tian J."/>
            <person name="Li Y."/>
            <person name="Schuler D."/>
            <person name="Wang L."/>
            <person name="Li J."/>
        </authorList>
    </citation>
    <scope>NUCLEOTIDE SEQUENCE [LARGE SCALE GENOMIC DNA]</scope>
    <source>
        <strain evidence="3">DSM 6361 / JCM 21280 / NBRC 15271 / MSR-1</strain>
    </source>
</reference>
<dbReference type="InterPro" id="IPR001387">
    <property type="entry name" value="Cro/C1-type_HTH"/>
</dbReference>
<accession>V6EXF8</accession>
<dbReference type="EMBL" id="HG794546">
    <property type="protein sequence ID" value="CDK97787.1"/>
    <property type="molecule type" value="Genomic_DNA"/>
</dbReference>
<evidence type="ECO:0000259" key="1">
    <source>
        <dbReference type="PROSITE" id="PS50943"/>
    </source>
</evidence>
<dbReference type="CDD" id="cd00093">
    <property type="entry name" value="HTH_XRE"/>
    <property type="match status" value="1"/>
</dbReference>
<gene>
    <name evidence="2" type="ordered locus">MGMSRv2__0572</name>
</gene>
<sequence>MGDLWRNSVLERGPWRSIGFRFHHLRDDTYMNDWKTQLRLLRRYHGLKQAVIAEMLNVDQGTVSRWERGVSEPDLSRRRRLRDLMWKFGTRLECDIRRLMASPLSAKTVASTKSIILDMTFLPEENGSFDKSKIIGQDAKVIRGDSVFNELWDRQLPGVICGDFSGIHSVFFSQRTGKWTETYTIPVIIGGTMHFLSERRIIAKRDCLVSSLRVIEL</sequence>
<dbReference type="KEGG" id="mgy:MGMSRv2__0572"/>
<name>V6EXF8_MAGGM</name>
<protein>
    <recommendedName>
        <fullName evidence="1">HTH cro/C1-type domain-containing protein</fullName>
    </recommendedName>
</protein>
<dbReference type="InterPro" id="IPR010982">
    <property type="entry name" value="Lambda_DNA-bd_dom_sf"/>
</dbReference>
<organism evidence="2 3">
    <name type="scientific">Magnetospirillum gryphiswaldense (strain DSM 6361 / JCM 21280 / NBRC 15271 / MSR-1)</name>
    <dbReference type="NCBI Taxonomy" id="431944"/>
    <lineage>
        <taxon>Bacteria</taxon>
        <taxon>Pseudomonadati</taxon>
        <taxon>Pseudomonadota</taxon>
        <taxon>Alphaproteobacteria</taxon>
        <taxon>Rhodospirillales</taxon>
        <taxon>Rhodospirillaceae</taxon>
        <taxon>Magnetospirillum</taxon>
    </lineage>
</organism>
<evidence type="ECO:0000313" key="2">
    <source>
        <dbReference type="EMBL" id="CDK97787.1"/>
    </source>
</evidence>
<dbReference type="GO" id="GO:0003677">
    <property type="term" value="F:DNA binding"/>
    <property type="evidence" value="ECO:0007669"/>
    <property type="project" value="InterPro"/>
</dbReference>
<dbReference type="HOGENOM" id="CLU_1432956_0_0_5"/>